<dbReference type="Proteomes" id="UP000248329">
    <property type="component" value="Unassembled WGS sequence"/>
</dbReference>
<evidence type="ECO:0000313" key="1">
    <source>
        <dbReference type="EMBL" id="PXF59042.1"/>
    </source>
</evidence>
<name>A0AC61L120_9EURY</name>
<comment type="caution">
    <text evidence="1">The sequence shown here is derived from an EMBL/GenBank/DDBJ whole genome shotgun (WGS) entry which is preliminary data.</text>
</comment>
<reference evidence="1" key="1">
    <citation type="submission" date="2018-01" db="EMBL/GenBank/DDBJ databases">
        <authorList>
            <person name="Krukenberg V."/>
        </authorList>
    </citation>
    <scope>NUCLEOTIDE SEQUENCE</scope>
    <source>
        <strain evidence="1">E20ANME2</strain>
    </source>
</reference>
<accession>A0AC61L120</accession>
<sequence length="285" mass="31886">MRQTVYSIVNTVRMMRTQYTGTILIVEGGTDARVYGRLVNEVECRLIPATGKDKAISALELLENSGFGGVLAIVDADFWRLDGIDSNSSNLLLTDSHDLETMILYSDVLDNVLSEFGSAREIAKLGGPIRDILLESGLPIGYLRWLSSPTKDNLSLKFKELSFDKFVDEQTLRVSIDNLIRELKINSENSTLDENATKLKIMTLGGAGHDPWQVCSGHDLVQILSIGLRNIFGNPRGKSVTMEVVDGILRVAYDHSHFRLTRLHNSIKDWEKANPSFNVLHRIRE</sequence>
<protein>
    <submittedName>
        <fullName evidence="1">Uncharacterized protein</fullName>
    </submittedName>
</protein>
<proteinExistence type="predicted"/>
<gene>
    <name evidence="1" type="ORF">C4B59_12200</name>
</gene>
<dbReference type="EMBL" id="PQXF01000029">
    <property type="protein sequence ID" value="PXF59042.1"/>
    <property type="molecule type" value="Genomic_DNA"/>
</dbReference>
<organism evidence="1 2">
    <name type="scientific">Candidatus Methanogaster sp</name>
    <dbReference type="NCBI Taxonomy" id="3386292"/>
    <lineage>
        <taxon>Archaea</taxon>
        <taxon>Methanobacteriati</taxon>
        <taxon>Methanobacteriota</taxon>
        <taxon>Stenosarchaea group</taxon>
        <taxon>Methanomicrobia</taxon>
        <taxon>Methanosarcinales</taxon>
        <taxon>ANME-2 cluster</taxon>
        <taxon>Candidatus Methanogasteraceae</taxon>
        <taxon>Candidatus Methanogaster</taxon>
    </lineage>
</organism>
<evidence type="ECO:0000313" key="2">
    <source>
        <dbReference type="Proteomes" id="UP000248329"/>
    </source>
</evidence>